<sequence>MIMGIVMKMTRKILKKYNYLKIKMFTIILASKIIINLSITKKHRYM</sequence>
<dbReference type="EMBL" id="CAOF01000159">
    <property type="protein sequence ID" value="CCO48836.1"/>
    <property type="molecule type" value="Genomic_DNA"/>
</dbReference>
<organism evidence="2 3">
    <name type="scientific">Vibrio nigripulchritudo SOn1</name>
    <dbReference type="NCBI Taxonomy" id="1238450"/>
    <lineage>
        <taxon>Bacteria</taxon>
        <taxon>Pseudomonadati</taxon>
        <taxon>Pseudomonadota</taxon>
        <taxon>Gammaproteobacteria</taxon>
        <taxon>Vibrionales</taxon>
        <taxon>Vibrionaceae</taxon>
        <taxon>Vibrio</taxon>
    </lineage>
</organism>
<dbReference type="AlphaFoldDB" id="A0AAV2VVT2"/>
<accession>A0AAV2VVT2</accession>
<protein>
    <submittedName>
        <fullName evidence="2">Uncharacterized protein</fullName>
    </submittedName>
</protein>
<keyword evidence="1" id="KW-0812">Transmembrane</keyword>
<dbReference type="Proteomes" id="UP000018211">
    <property type="component" value="Unassembled WGS sequence"/>
</dbReference>
<proteinExistence type="predicted"/>
<evidence type="ECO:0000313" key="3">
    <source>
        <dbReference type="Proteomes" id="UP000018211"/>
    </source>
</evidence>
<keyword evidence="1" id="KW-0472">Membrane</keyword>
<gene>
    <name evidence="2" type="ORF">VIBNISOn1_650010</name>
</gene>
<feature type="transmembrane region" description="Helical" evidence="1">
    <location>
        <begin position="20"/>
        <end position="39"/>
    </location>
</feature>
<name>A0AAV2VVT2_9VIBR</name>
<comment type="caution">
    <text evidence="2">The sequence shown here is derived from an EMBL/GenBank/DDBJ whole genome shotgun (WGS) entry which is preliminary data.</text>
</comment>
<reference evidence="2 3" key="1">
    <citation type="journal article" date="2013" name="ISME J.">
        <title>Comparative genomics of pathogenic lineages of Vibrio nigripulchritudo identifies virulence-associated traits.</title>
        <authorList>
            <person name="Goudenege D."/>
            <person name="Labreuche Y."/>
            <person name="Krin E."/>
            <person name="Ansquer D."/>
            <person name="Mangenot S."/>
            <person name="Calteau A."/>
            <person name="Medigue C."/>
            <person name="Mazel D."/>
            <person name="Polz M.F."/>
            <person name="Le Roux F."/>
        </authorList>
    </citation>
    <scope>NUCLEOTIDE SEQUENCE [LARGE SCALE GENOMIC DNA]</scope>
    <source>
        <strain evidence="2 3">SOn1</strain>
    </source>
</reference>
<keyword evidence="1" id="KW-1133">Transmembrane helix</keyword>
<evidence type="ECO:0000256" key="1">
    <source>
        <dbReference type="SAM" id="Phobius"/>
    </source>
</evidence>
<evidence type="ECO:0000313" key="2">
    <source>
        <dbReference type="EMBL" id="CCO48836.1"/>
    </source>
</evidence>